<sequence length="430" mass="48092">MNEELFARHGQLISKRWPTLWPRLLVQDVAYLQVELTEGLGSTLSVDGIQLTSRHDRVKEAKLQAASLPEEPVLHIYGTGLGDLPRVLLQRSSLRRLEVKIMNGALFALVLRLLEQDDWLADPRVVLTMAGDDQEIQLPFFALPAELLLVDDAAVRIRDRLISEINLPFVNRRFKADDPERLARLESNRELLTHDADVTKLFGSRPGCTALIIATGPTLARHLPYLGGLAKRPTRPLIICVDTAYKTLLAHHIKPDLVITIDQLIGQDRLPAHGSEEVNLVYFPMLPHETLAAWQGPRYGAYSMSQTYEALRTSLPRGVLHSGGSVIHPAVDLAVKMGANNVILMGVDFAFPGNQTHTGWQDGSLGPSAHTARHWVHDGHGNRVTTTLNFAGYLCELERYIDRHPEVRFWNTCKDGAYIQGCHYHPEITQ</sequence>
<gene>
    <name evidence="2" type="ORF">LCR_06620</name>
</gene>
<proteinExistence type="predicted"/>
<comment type="caution">
    <text evidence="2">The sequence shown here is derived from an EMBL/GenBank/DDBJ whole genome shotgun (WGS) entry which is preliminary data.</text>
</comment>
<accession>A0A175VLQ9</accession>
<dbReference type="Pfam" id="PF01973">
    <property type="entry name" value="MptE-like"/>
    <property type="match status" value="1"/>
</dbReference>
<protein>
    <submittedName>
        <fullName evidence="2">Motility accessory factor Maf-2</fullName>
    </submittedName>
</protein>
<feature type="domain" description="6-hydroxymethylpterin diphosphokinase MptE-like" evidence="1">
    <location>
        <begin position="196"/>
        <end position="352"/>
    </location>
</feature>
<organism evidence="2 3">
    <name type="scientific">Aeromonas enteropelogenes</name>
    <name type="common">Aeromonas trota</name>
    <dbReference type="NCBI Taxonomy" id="29489"/>
    <lineage>
        <taxon>Bacteria</taxon>
        <taxon>Pseudomonadati</taxon>
        <taxon>Pseudomonadota</taxon>
        <taxon>Gammaproteobacteria</taxon>
        <taxon>Aeromonadales</taxon>
        <taxon>Aeromonadaceae</taxon>
        <taxon>Aeromonas</taxon>
    </lineage>
</organism>
<dbReference type="OrthoDB" id="8708422at2"/>
<dbReference type="RefSeq" id="WP_026456321.1">
    <property type="nucleotide sequence ID" value="NZ_JMGO02000002.1"/>
</dbReference>
<dbReference type="PANTHER" id="PTHR41786:SF1">
    <property type="entry name" value="6-HYDROXYMETHYLPTERIN DIPHOSPHOKINASE MPTE-LIKE DOMAIN-CONTAINING PROTEIN"/>
    <property type="match status" value="1"/>
</dbReference>
<dbReference type="InterPro" id="IPR002826">
    <property type="entry name" value="MptE-like"/>
</dbReference>
<evidence type="ECO:0000313" key="3">
    <source>
        <dbReference type="Proteomes" id="UP000078435"/>
    </source>
</evidence>
<dbReference type="AlphaFoldDB" id="A0A175VLQ9"/>
<evidence type="ECO:0000313" key="2">
    <source>
        <dbReference type="EMBL" id="KXU81377.1"/>
    </source>
</evidence>
<reference evidence="2 3" key="1">
    <citation type="submission" date="2016-02" db="EMBL/GenBank/DDBJ databases">
        <title>Draft genome sequence of Aeromonas trota strain 1999lcr isolated from cerebrospinal fluid (CSF).</title>
        <authorList>
            <person name="Dallagassa C.B."/>
            <person name="Prediger K.C."/>
            <person name="Weiss V.A."/>
            <person name="Assis F.E."/>
            <person name="Baura V."/>
            <person name="Cruz L.M."/>
            <person name="Souza E.M."/>
            <person name="Pedrosa F.O."/>
            <person name="Fadel-Picheth C.M."/>
        </authorList>
    </citation>
    <scope>NUCLEOTIDE SEQUENCE [LARGE SCALE GENOMIC DNA]</scope>
    <source>
        <strain evidence="2 3">1999lcr</strain>
    </source>
</reference>
<dbReference type="PANTHER" id="PTHR41786">
    <property type="entry name" value="MOTILITY ACCESSORY FACTOR MAF"/>
    <property type="match status" value="1"/>
</dbReference>
<dbReference type="EMBL" id="JMGO02000002">
    <property type="protein sequence ID" value="KXU81377.1"/>
    <property type="molecule type" value="Genomic_DNA"/>
</dbReference>
<evidence type="ECO:0000259" key="1">
    <source>
        <dbReference type="Pfam" id="PF01973"/>
    </source>
</evidence>
<name>A0A175VLQ9_AEREN</name>
<dbReference type="Proteomes" id="UP000078435">
    <property type="component" value="Unassembled WGS sequence"/>
</dbReference>